<sequence length="203" mass="22908">MNNGSVSVLQRLQVLQVLQLLALNGKSKRAILQNNPLRMTNLTINDEQSYRIFGTIVVASSLLFILLYIAVLTVLMSAEFRRIIAYRLLFAVGVSDCVQLLVHATCGVAVLLQFHLPYAINKRSSKLSRHEMVLVIQTFSSLVCYILAFVFWTFIHPMLLNESLCANFLSILIWITMNGANPVVYIIVNRPLRQSLRRILGCA</sequence>
<gene>
    <name evidence="2" type="primary">Acey_s0298.g1757</name>
    <name evidence="2" type="ORF">Y032_0298g1757</name>
</gene>
<evidence type="ECO:0000256" key="1">
    <source>
        <dbReference type="SAM" id="Phobius"/>
    </source>
</evidence>
<evidence type="ECO:0000313" key="2">
    <source>
        <dbReference type="EMBL" id="EYB85434.1"/>
    </source>
</evidence>
<feature type="transmembrane region" description="Helical" evidence="1">
    <location>
        <begin position="133"/>
        <end position="155"/>
    </location>
</feature>
<dbReference type="EMBL" id="JARK01001634">
    <property type="protein sequence ID" value="EYB85434.1"/>
    <property type="molecule type" value="Genomic_DNA"/>
</dbReference>
<dbReference type="OrthoDB" id="10518907at2759"/>
<evidence type="ECO:0000313" key="3">
    <source>
        <dbReference type="Proteomes" id="UP000024635"/>
    </source>
</evidence>
<feature type="transmembrane region" description="Helical" evidence="1">
    <location>
        <begin position="167"/>
        <end position="188"/>
    </location>
</feature>
<dbReference type="Proteomes" id="UP000024635">
    <property type="component" value="Unassembled WGS sequence"/>
</dbReference>
<keyword evidence="1" id="KW-0472">Membrane</keyword>
<feature type="transmembrane region" description="Helical" evidence="1">
    <location>
        <begin position="88"/>
        <end position="112"/>
    </location>
</feature>
<comment type="caution">
    <text evidence="2">The sequence shown here is derived from an EMBL/GenBank/DDBJ whole genome shotgun (WGS) entry which is preliminary data.</text>
</comment>
<keyword evidence="1" id="KW-0812">Transmembrane</keyword>
<dbReference type="SUPFAM" id="SSF81321">
    <property type="entry name" value="Family A G protein-coupled receptor-like"/>
    <property type="match status" value="1"/>
</dbReference>
<dbReference type="AlphaFoldDB" id="A0A016S5C4"/>
<accession>A0A016S5C4</accession>
<keyword evidence="3" id="KW-1185">Reference proteome</keyword>
<dbReference type="InterPro" id="IPR019425">
    <property type="entry name" value="7TM_GPCR_serpentine_rcpt_Srt"/>
</dbReference>
<dbReference type="PANTHER" id="PTHR23021">
    <property type="entry name" value="SERPENTINE RECEPTOR, CLASS T"/>
    <property type="match status" value="1"/>
</dbReference>
<evidence type="ECO:0008006" key="4">
    <source>
        <dbReference type="Google" id="ProtNLM"/>
    </source>
</evidence>
<dbReference type="Pfam" id="PF10321">
    <property type="entry name" value="7TM_GPCR_Srt"/>
    <property type="match status" value="1"/>
</dbReference>
<proteinExistence type="predicted"/>
<dbReference type="Gene3D" id="1.20.1070.10">
    <property type="entry name" value="Rhodopsin 7-helix transmembrane proteins"/>
    <property type="match status" value="1"/>
</dbReference>
<protein>
    <recommendedName>
        <fullName evidence="4">G-protein coupled receptors family 1 profile domain-containing protein</fullName>
    </recommendedName>
</protein>
<name>A0A016S5C4_9BILA</name>
<feature type="transmembrane region" description="Helical" evidence="1">
    <location>
        <begin position="52"/>
        <end position="76"/>
    </location>
</feature>
<organism evidence="2 3">
    <name type="scientific">Ancylostoma ceylanicum</name>
    <dbReference type="NCBI Taxonomy" id="53326"/>
    <lineage>
        <taxon>Eukaryota</taxon>
        <taxon>Metazoa</taxon>
        <taxon>Ecdysozoa</taxon>
        <taxon>Nematoda</taxon>
        <taxon>Chromadorea</taxon>
        <taxon>Rhabditida</taxon>
        <taxon>Rhabditina</taxon>
        <taxon>Rhabditomorpha</taxon>
        <taxon>Strongyloidea</taxon>
        <taxon>Ancylostomatidae</taxon>
        <taxon>Ancylostomatinae</taxon>
        <taxon>Ancylostoma</taxon>
    </lineage>
</organism>
<keyword evidence="1" id="KW-1133">Transmembrane helix</keyword>
<reference evidence="3" key="1">
    <citation type="journal article" date="2015" name="Nat. Genet.">
        <title>The genome and transcriptome of the zoonotic hookworm Ancylostoma ceylanicum identify infection-specific gene families.</title>
        <authorList>
            <person name="Schwarz E.M."/>
            <person name="Hu Y."/>
            <person name="Antoshechkin I."/>
            <person name="Miller M.M."/>
            <person name="Sternberg P.W."/>
            <person name="Aroian R.V."/>
        </authorList>
    </citation>
    <scope>NUCLEOTIDE SEQUENCE</scope>
    <source>
        <strain evidence="3">HY135</strain>
    </source>
</reference>